<reference evidence="3 4" key="1">
    <citation type="journal article" date="2014" name="Genome Announc.">
        <title>Draft genome sequences of eight enterohepatic helicobacter species isolated from both laboratory and wild rodents.</title>
        <authorList>
            <person name="Sheh A."/>
            <person name="Shen Z."/>
            <person name="Fox J.G."/>
        </authorList>
    </citation>
    <scope>NUCLEOTIDE SEQUENCE [LARGE SCALE GENOMIC DNA]</scope>
    <source>
        <strain evidence="3 4">ST1</strain>
    </source>
</reference>
<keyword evidence="5" id="KW-1185">Reference proteome</keyword>
<evidence type="ECO:0000313" key="5">
    <source>
        <dbReference type="Proteomes" id="UP000255139"/>
    </source>
</evidence>
<dbReference type="RefSeq" id="WP_034557996.1">
    <property type="nucleotide sequence ID" value="NZ_FZML01000041.1"/>
</dbReference>
<reference evidence="2 5" key="2">
    <citation type="submission" date="2018-06" db="EMBL/GenBank/DDBJ databases">
        <authorList>
            <consortium name="Pathogen Informatics"/>
            <person name="Doyle S."/>
        </authorList>
    </citation>
    <scope>NUCLEOTIDE SEQUENCE [LARGE SCALE GENOMIC DNA]</scope>
    <source>
        <strain evidence="2 5">NCTC12714</strain>
    </source>
</reference>
<name>A0A099U136_9HELI</name>
<dbReference type="Proteomes" id="UP000029922">
    <property type="component" value="Unassembled WGS sequence"/>
</dbReference>
<proteinExistence type="predicted"/>
<evidence type="ECO:0000313" key="3">
    <source>
        <dbReference type="EMBL" id="TLD98800.1"/>
    </source>
</evidence>
<evidence type="ECO:0000256" key="1">
    <source>
        <dbReference type="SAM" id="Phobius"/>
    </source>
</evidence>
<gene>
    <name evidence="3" type="ORF">LS73_008215</name>
    <name evidence="2" type="ORF">NCTC12714_00565</name>
</gene>
<feature type="transmembrane region" description="Helical" evidence="1">
    <location>
        <begin position="12"/>
        <end position="36"/>
    </location>
</feature>
<evidence type="ECO:0000313" key="4">
    <source>
        <dbReference type="Proteomes" id="UP000029922"/>
    </source>
</evidence>
<evidence type="ECO:0000313" key="2">
    <source>
        <dbReference type="EMBL" id="STQ85777.1"/>
    </source>
</evidence>
<dbReference type="Proteomes" id="UP000255139">
    <property type="component" value="Unassembled WGS sequence"/>
</dbReference>
<accession>A0A099U136</accession>
<dbReference type="STRING" id="216.LS73_05355"/>
<organism evidence="2 5">
    <name type="scientific">Helicobacter muridarum</name>
    <dbReference type="NCBI Taxonomy" id="216"/>
    <lineage>
        <taxon>Bacteria</taxon>
        <taxon>Pseudomonadati</taxon>
        <taxon>Campylobacterota</taxon>
        <taxon>Epsilonproteobacteria</taxon>
        <taxon>Campylobacterales</taxon>
        <taxon>Helicobacteraceae</taxon>
        <taxon>Helicobacter</taxon>
    </lineage>
</organism>
<keyword evidence="1" id="KW-0472">Membrane</keyword>
<dbReference type="EMBL" id="UGJE01000002">
    <property type="protein sequence ID" value="STQ85777.1"/>
    <property type="molecule type" value="Genomic_DNA"/>
</dbReference>
<keyword evidence="1" id="KW-0812">Transmembrane</keyword>
<sequence>MQVNWDYVTLILTGFIMLVVMYLVYSFFAFLAEFVLNLHKYYSLKVKHFEKEQKQTIVNKSNMSYKELKDLNNVISAILQFSDKRYYVTKVEADLKSNNEVFISITLKDNHDRNR</sequence>
<dbReference type="EMBL" id="JRPD02000023">
    <property type="protein sequence ID" value="TLD98800.1"/>
    <property type="molecule type" value="Genomic_DNA"/>
</dbReference>
<keyword evidence="1" id="KW-1133">Transmembrane helix</keyword>
<protein>
    <submittedName>
        <fullName evidence="2">Uncharacterized protein</fullName>
    </submittedName>
</protein>
<dbReference type="AlphaFoldDB" id="A0A099U136"/>